<dbReference type="Proteomes" id="UP001500542">
    <property type="component" value="Unassembled WGS sequence"/>
</dbReference>
<dbReference type="EMBL" id="BAAAHK010000016">
    <property type="protein sequence ID" value="GAA0953962.1"/>
    <property type="molecule type" value="Genomic_DNA"/>
</dbReference>
<sequence length="941" mass="98256">MTLRPTPAGPGLAGPGRFLTGEAGRTVSSALCYGSARRSTAPRQVVGETVMRFSLTKRSRKIVSGVLGIGLVAAGVGGYAGRYELKEEWLKHQWADKHYNAAVMEKALMIAGGNPSEMQSESKEAFTIADEFEQARTAPGGIVAPGAYSAAFSQLTAMQHTTGTWRDVTKVPYNADDTRYRDWYSNSSGGAGHVTGRVTGLAADGANHVYAAGANGGVWRSSTGGGNWTPLSDALPSLSGGDLQLAGDGSLWYATGEANTGGTSYVGSGVYRLANPVSGVFAPADRVGGKELESTTVGRLRWGGGQVFAATNRGVWYHDASTKAGAWKVAFYPNPDFMPEIKDDAGNVLVPGGSQTGGATNAAYKNIVNDIAIDPKNPKHLIAAIGWRSGDTYNGFYETSDYTAGPASWKRLDVVLGGIKNSTDVGYTTFAFSKTGDRLYALVQQPSKINGSTSLAGIFVSKTGSPAGPWNKIADPQILHNSGSALDRKGYAVGVQAWYNQFLTVDPTNADHVWAGLEEVFETTDAGSHWATVGPYWNFGFACWNIADSKNTCPMAPHSDQHSVAVGTAGGKPVVFVGNDGGVYRRPVNGQVNANKNGTDWSSLTDDGTMDALQYYSVSVGKDTKNGGTVVSGGLQDNGVSNLFAVRPDGSNGDTEMGSNFGGDGGDGAADPQNGCNQLQEYTSLAIKITNNCALNPGALSEADASSWSLDPNDPSPRFIAPIALDSVNSSGFITGGQYVYTSTKGWGMRSASEWTKAFDLGAGHSATAVAMRDGVGWVSWCGPCNNAGFTRGLATNAGGSWHQVTLPASFPNRFLAGVGIDPASGQHAYVAVNGFSRRFTEGPGAGVGHLYETKDGGATWADISANLPDIPTSSVKQLPNGALVLGSDLATFYRAPGATSWQVLGTGLPTTTVMDIESGPDGRVYAATHGRGIWSITPPA</sequence>
<keyword evidence="1" id="KW-0472">Membrane</keyword>
<protein>
    <submittedName>
        <fullName evidence="2">Exo-alpha-sialidase</fullName>
    </submittedName>
</protein>
<comment type="caution">
    <text evidence="2">The sequence shown here is derived from an EMBL/GenBank/DDBJ whole genome shotgun (WGS) entry which is preliminary data.</text>
</comment>
<proteinExistence type="predicted"/>
<dbReference type="Gene3D" id="2.130.10.10">
    <property type="entry name" value="YVTN repeat-like/Quinoprotein amine dehydrogenase"/>
    <property type="match status" value="3"/>
</dbReference>
<evidence type="ECO:0000313" key="3">
    <source>
        <dbReference type="Proteomes" id="UP001500542"/>
    </source>
</evidence>
<evidence type="ECO:0000256" key="1">
    <source>
        <dbReference type="SAM" id="Phobius"/>
    </source>
</evidence>
<evidence type="ECO:0000313" key="2">
    <source>
        <dbReference type="EMBL" id="GAA0953962.1"/>
    </source>
</evidence>
<keyword evidence="3" id="KW-1185">Reference proteome</keyword>
<keyword evidence="1" id="KW-0812">Transmembrane</keyword>
<dbReference type="SUPFAM" id="SSF110296">
    <property type="entry name" value="Oligoxyloglucan reducing end-specific cellobiohydrolase"/>
    <property type="match status" value="1"/>
</dbReference>
<dbReference type="SUPFAM" id="SSF50939">
    <property type="entry name" value="Sialidases"/>
    <property type="match status" value="1"/>
</dbReference>
<accession>A0ABN1R9U5</accession>
<name>A0ABN1R9U5_9ACTN</name>
<organism evidence="2 3">
    <name type="scientific">Kribbella koreensis</name>
    <dbReference type="NCBI Taxonomy" id="57909"/>
    <lineage>
        <taxon>Bacteria</taxon>
        <taxon>Bacillati</taxon>
        <taxon>Actinomycetota</taxon>
        <taxon>Actinomycetes</taxon>
        <taxon>Propionibacteriales</taxon>
        <taxon>Kribbellaceae</taxon>
        <taxon>Kribbella</taxon>
    </lineage>
</organism>
<dbReference type="InterPro" id="IPR036278">
    <property type="entry name" value="Sialidase_sf"/>
</dbReference>
<dbReference type="InterPro" id="IPR015943">
    <property type="entry name" value="WD40/YVTN_repeat-like_dom_sf"/>
</dbReference>
<reference evidence="2 3" key="1">
    <citation type="journal article" date="2019" name="Int. J. Syst. Evol. Microbiol.">
        <title>The Global Catalogue of Microorganisms (GCM) 10K type strain sequencing project: providing services to taxonomists for standard genome sequencing and annotation.</title>
        <authorList>
            <consortium name="The Broad Institute Genomics Platform"/>
            <consortium name="The Broad Institute Genome Sequencing Center for Infectious Disease"/>
            <person name="Wu L."/>
            <person name="Ma J."/>
        </authorList>
    </citation>
    <scope>NUCLEOTIDE SEQUENCE [LARGE SCALE GENOMIC DNA]</scope>
    <source>
        <strain evidence="2 3">JCM 10977</strain>
    </source>
</reference>
<feature type="transmembrane region" description="Helical" evidence="1">
    <location>
        <begin position="62"/>
        <end position="81"/>
    </location>
</feature>
<keyword evidence="1" id="KW-1133">Transmembrane helix</keyword>
<gene>
    <name evidence="2" type="ORF">GCM10009554_59080</name>
</gene>